<name>A0A2T4TXL0_9BACT</name>
<feature type="transmembrane region" description="Helical" evidence="7">
    <location>
        <begin position="12"/>
        <end position="30"/>
    </location>
</feature>
<organism evidence="9 10">
    <name type="scientific">Candidatus Methylomirabilis limnetica</name>
    <dbReference type="NCBI Taxonomy" id="2033718"/>
    <lineage>
        <taxon>Bacteria</taxon>
        <taxon>Candidatus Methylomirabilota</taxon>
        <taxon>Candidatus Methylomirabilia</taxon>
        <taxon>Candidatus Methylomirabilales</taxon>
        <taxon>Candidatus Methylomirabilaceae</taxon>
        <taxon>Candidatus Methylomirabilis</taxon>
    </lineage>
</organism>
<feature type="transmembrane region" description="Helical" evidence="7">
    <location>
        <begin position="50"/>
        <end position="68"/>
    </location>
</feature>
<evidence type="ECO:0000313" key="9">
    <source>
        <dbReference type="EMBL" id="PTL35845.1"/>
    </source>
</evidence>
<dbReference type="PANTHER" id="PTHR30576">
    <property type="entry name" value="COLANIC BIOSYNTHESIS UDP-GLUCOSE LIPID CARRIER TRANSFERASE"/>
    <property type="match status" value="1"/>
</dbReference>
<keyword evidence="5 7" id="KW-1133">Transmembrane helix</keyword>
<gene>
    <name evidence="9" type="ORF">CLG94_08820</name>
</gene>
<feature type="domain" description="Bacterial sugar transferase" evidence="8">
    <location>
        <begin position="280"/>
        <end position="459"/>
    </location>
</feature>
<feature type="transmembrane region" description="Helical" evidence="7">
    <location>
        <begin position="285"/>
        <end position="306"/>
    </location>
</feature>
<dbReference type="InterPro" id="IPR017473">
    <property type="entry name" value="Undecaprenyl-P_gluc_Ptfrase"/>
</dbReference>
<dbReference type="PANTHER" id="PTHR30576:SF0">
    <property type="entry name" value="UNDECAPRENYL-PHOSPHATE N-ACETYLGALACTOSAMINYL 1-PHOSPHATE TRANSFERASE-RELATED"/>
    <property type="match status" value="1"/>
</dbReference>
<feature type="transmembrane region" description="Helical" evidence="7">
    <location>
        <begin position="113"/>
        <end position="132"/>
    </location>
</feature>
<dbReference type="Gene3D" id="3.40.50.720">
    <property type="entry name" value="NAD(P)-binding Rossmann-like Domain"/>
    <property type="match status" value="1"/>
</dbReference>
<feature type="transmembrane region" description="Helical" evidence="7">
    <location>
        <begin position="89"/>
        <end position="107"/>
    </location>
</feature>
<dbReference type="AlphaFoldDB" id="A0A2T4TXL0"/>
<dbReference type="GO" id="GO:0016780">
    <property type="term" value="F:phosphotransferase activity, for other substituted phosphate groups"/>
    <property type="evidence" value="ECO:0007669"/>
    <property type="project" value="TreeGrafter"/>
</dbReference>
<dbReference type="InterPro" id="IPR036291">
    <property type="entry name" value="NAD(P)-bd_dom_sf"/>
</dbReference>
<evidence type="ECO:0000256" key="1">
    <source>
        <dbReference type="ARBA" id="ARBA00004141"/>
    </source>
</evidence>
<comment type="caution">
    <text evidence="9">The sequence shown here is derived from an EMBL/GenBank/DDBJ whole genome shotgun (WGS) entry which is preliminary data.</text>
</comment>
<dbReference type="EMBL" id="NVQC01000022">
    <property type="protein sequence ID" value="PTL35845.1"/>
    <property type="molecule type" value="Genomic_DNA"/>
</dbReference>
<comment type="similarity">
    <text evidence="2">Belongs to the bacterial sugar transferase family.</text>
</comment>
<evidence type="ECO:0000256" key="5">
    <source>
        <dbReference type="ARBA" id="ARBA00022989"/>
    </source>
</evidence>
<dbReference type="OrthoDB" id="9795351at2"/>
<evidence type="ECO:0000256" key="3">
    <source>
        <dbReference type="ARBA" id="ARBA00022679"/>
    </source>
</evidence>
<sequence length="467" mass="52892">MLKRHSQFLESLMLFADLLAISASWLGTYYFRFYLGLVPVYRGIPDARPYLLLLGLIVIVWGVAFKAFGLYRPRRISSRLAEVRDIAKACTVAVLILVAATFFLKPFEVSRLVILYFWIFSILSVSLIRSVFREGLRLMRRRGYNLRHILIVGEGALARKVIERIHARPELGLHIMGLLVGDPRMVGEQVAGLTALGTYEQAGEIVGELSIDRIFIAIPLETYGRMEGILRSLEDGIADINVVPDLYQYMTLRGGVEDFDGLPLISLQDSPTFGWSLVGKRMIDIVLASVALLITGPLLLLVAAIIKLTSPGPVLYRQERMGLDGRTFQMLKFRSMQTDAEDDTGPVWAARGDGRRTVIGALLRRTSLDELPQLFNVLKGEMSLVGPRPERPVFIEEFRKQIPRYMLRHKVKAGLTGWAQVNGWRGDTSVEKRIECDLFYIENWSLFFDLRILCLSLWKGFIHKNAM</sequence>
<evidence type="ECO:0000256" key="6">
    <source>
        <dbReference type="ARBA" id="ARBA00023136"/>
    </source>
</evidence>
<keyword evidence="6 7" id="KW-0472">Membrane</keyword>
<keyword evidence="3 9" id="KW-0808">Transferase</keyword>
<evidence type="ECO:0000256" key="4">
    <source>
        <dbReference type="ARBA" id="ARBA00022692"/>
    </source>
</evidence>
<comment type="subcellular location">
    <subcellularLocation>
        <location evidence="1">Membrane</location>
        <topology evidence="1">Multi-pass membrane protein</topology>
    </subcellularLocation>
</comment>
<evidence type="ECO:0000259" key="8">
    <source>
        <dbReference type="Pfam" id="PF02397"/>
    </source>
</evidence>
<evidence type="ECO:0000256" key="7">
    <source>
        <dbReference type="SAM" id="Phobius"/>
    </source>
</evidence>
<keyword evidence="10" id="KW-1185">Reference proteome</keyword>
<evidence type="ECO:0000256" key="2">
    <source>
        <dbReference type="ARBA" id="ARBA00006464"/>
    </source>
</evidence>
<keyword evidence="4 7" id="KW-0812">Transmembrane</keyword>
<evidence type="ECO:0000313" key="10">
    <source>
        <dbReference type="Proteomes" id="UP000241436"/>
    </source>
</evidence>
<dbReference type="NCBIfam" id="TIGR03025">
    <property type="entry name" value="EPS_sugtrans"/>
    <property type="match status" value="1"/>
</dbReference>
<proteinExistence type="inferred from homology"/>
<protein>
    <submittedName>
        <fullName evidence="9">Undecaprenyl-phosphate glucose phosphotransferase</fullName>
    </submittedName>
</protein>
<dbReference type="InterPro" id="IPR003362">
    <property type="entry name" value="Bact_transf"/>
</dbReference>
<dbReference type="RefSeq" id="WP_107562713.1">
    <property type="nucleotide sequence ID" value="NZ_NVQC01000022.1"/>
</dbReference>
<reference evidence="10" key="2">
    <citation type="journal article" date="2018" name="Environ. Microbiol.">
        <title>Bloom of a denitrifying methanotroph, 'Candidatus Methylomirabilis limnetica', in a deep stratified lake.</title>
        <authorList>
            <person name="Graf J.S."/>
            <person name="Mayr M.J."/>
            <person name="Marchant H.K."/>
            <person name="Tienken D."/>
            <person name="Hach P.F."/>
            <person name="Brand A."/>
            <person name="Schubert C.J."/>
            <person name="Kuypers M.M."/>
            <person name="Milucka J."/>
        </authorList>
    </citation>
    <scope>NUCLEOTIDE SEQUENCE [LARGE SCALE GENOMIC DNA]</scope>
    <source>
        <strain evidence="10">Zug</strain>
    </source>
</reference>
<dbReference type="SUPFAM" id="SSF51735">
    <property type="entry name" value="NAD(P)-binding Rossmann-fold domains"/>
    <property type="match status" value="1"/>
</dbReference>
<dbReference type="InterPro" id="IPR017475">
    <property type="entry name" value="EPS_sugar_tfrase"/>
</dbReference>
<dbReference type="Pfam" id="PF02397">
    <property type="entry name" value="Bac_transf"/>
    <property type="match status" value="1"/>
</dbReference>
<dbReference type="Pfam" id="PF13727">
    <property type="entry name" value="CoA_binding_3"/>
    <property type="match status" value="1"/>
</dbReference>
<reference evidence="9 10" key="1">
    <citation type="submission" date="2017-09" db="EMBL/GenBank/DDBJ databases">
        <title>Bloom of a denitrifying methanotroph, Candidatus Methylomirabilis limnetica, in a deep stratified lake.</title>
        <authorList>
            <person name="Graf J.S."/>
            <person name="Marchant H.K."/>
            <person name="Tienken D."/>
            <person name="Hach P.F."/>
            <person name="Brand A."/>
            <person name="Schubert C.J."/>
            <person name="Kuypers M.M."/>
            <person name="Milucka J."/>
        </authorList>
    </citation>
    <scope>NUCLEOTIDE SEQUENCE [LARGE SCALE GENOMIC DNA]</scope>
    <source>
        <strain evidence="9 10">Zug</strain>
    </source>
</reference>
<dbReference type="GO" id="GO:0016020">
    <property type="term" value="C:membrane"/>
    <property type="evidence" value="ECO:0007669"/>
    <property type="project" value="UniProtKB-SubCell"/>
</dbReference>
<accession>A0A2T4TXL0</accession>
<dbReference type="Proteomes" id="UP000241436">
    <property type="component" value="Unassembled WGS sequence"/>
</dbReference>
<dbReference type="NCBIfam" id="TIGR03023">
    <property type="entry name" value="WcaJ_sugtrans"/>
    <property type="match status" value="1"/>
</dbReference>